<dbReference type="PANTHER" id="PTHR46929:SF4">
    <property type="entry name" value="MYB_SANT-LIKE DOMAIN-CONTAINING PROTEIN"/>
    <property type="match status" value="1"/>
</dbReference>
<dbReference type="PANTHER" id="PTHR46929">
    <property type="entry name" value="EXPRESSED PROTEIN"/>
    <property type="match status" value="1"/>
</dbReference>
<dbReference type="InterPro" id="IPR024752">
    <property type="entry name" value="Myb/SANT-like_dom"/>
</dbReference>
<accession>A0ABQ9LM40</accession>
<dbReference type="Proteomes" id="UP001174677">
    <property type="component" value="Chromosome 11"/>
</dbReference>
<evidence type="ECO:0000313" key="2">
    <source>
        <dbReference type="EMBL" id="KAJ9168358.1"/>
    </source>
</evidence>
<evidence type="ECO:0000259" key="1">
    <source>
        <dbReference type="Pfam" id="PF12776"/>
    </source>
</evidence>
<reference evidence="2" key="1">
    <citation type="journal article" date="2023" name="Plant Biotechnol. J.">
        <title>Chromosome-level wild Hevea brasiliensis genome provides new tools for genomic-assisted breeding and valuable loci to elevate rubber yield.</title>
        <authorList>
            <person name="Cheng H."/>
            <person name="Song X."/>
            <person name="Hu Y."/>
            <person name="Wu T."/>
            <person name="Yang Q."/>
            <person name="An Z."/>
            <person name="Feng S."/>
            <person name="Deng Z."/>
            <person name="Wu W."/>
            <person name="Zeng X."/>
            <person name="Tu M."/>
            <person name="Wang X."/>
            <person name="Huang H."/>
        </authorList>
    </citation>
    <scope>NUCLEOTIDE SEQUENCE</scope>
    <source>
        <strain evidence="2">MT/VB/25A 57/8</strain>
    </source>
</reference>
<proteinExistence type="predicted"/>
<evidence type="ECO:0000313" key="3">
    <source>
        <dbReference type="Proteomes" id="UP001174677"/>
    </source>
</evidence>
<protein>
    <recommendedName>
        <fullName evidence="1">Myb/SANT-like domain-containing protein</fullName>
    </recommendedName>
</protein>
<name>A0ABQ9LM40_HEVBR</name>
<dbReference type="Pfam" id="PF12776">
    <property type="entry name" value="Myb_DNA-bind_3"/>
    <property type="match status" value="1"/>
</dbReference>
<comment type="caution">
    <text evidence="2">The sequence shown here is derived from an EMBL/GenBank/DDBJ whole genome shotgun (WGS) entry which is preliminary data.</text>
</comment>
<sequence>MLWWTDFMDEVLISALLYQQNIGNRVDETFTTQALNQVAIEVLKVKNHIKSLKNNFKECYDIFKHTSGIAWSPITKMLDAKLEEKPSAKKWMCTEISHYNQLLLLYGKDRATGDAAETAKEKARRCIIAKEVNGIKEAIDNVAEVLKEGNFIAKKRNEIVERTRQHVYSKHEVCSELLKIGLDVSIHYKAYDFPTTNVTRVRSFFSCWIMNARNTYCT</sequence>
<gene>
    <name evidence="2" type="ORF">P3X46_019894</name>
</gene>
<organism evidence="2 3">
    <name type="scientific">Hevea brasiliensis</name>
    <name type="common">Para rubber tree</name>
    <name type="synonym">Siphonia brasiliensis</name>
    <dbReference type="NCBI Taxonomy" id="3981"/>
    <lineage>
        <taxon>Eukaryota</taxon>
        <taxon>Viridiplantae</taxon>
        <taxon>Streptophyta</taxon>
        <taxon>Embryophyta</taxon>
        <taxon>Tracheophyta</taxon>
        <taxon>Spermatophyta</taxon>
        <taxon>Magnoliopsida</taxon>
        <taxon>eudicotyledons</taxon>
        <taxon>Gunneridae</taxon>
        <taxon>Pentapetalae</taxon>
        <taxon>rosids</taxon>
        <taxon>fabids</taxon>
        <taxon>Malpighiales</taxon>
        <taxon>Euphorbiaceae</taxon>
        <taxon>Crotonoideae</taxon>
        <taxon>Micrandreae</taxon>
        <taxon>Hevea</taxon>
    </lineage>
</organism>
<feature type="domain" description="Myb/SANT-like" evidence="1">
    <location>
        <begin position="4"/>
        <end position="81"/>
    </location>
</feature>
<dbReference type="EMBL" id="JARPOI010000011">
    <property type="protein sequence ID" value="KAJ9168358.1"/>
    <property type="molecule type" value="Genomic_DNA"/>
</dbReference>
<keyword evidence="3" id="KW-1185">Reference proteome</keyword>